<dbReference type="Gene3D" id="2.40.420.20">
    <property type="match status" value="1"/>
</dbReference>
<keyword evidence="3" id="KW-0813">Transport</keyword>
<evidence type="ECO:0000256" key="5">
    <source>
        <dbReference type="SAM" id="Coils"/>
    </source>
</evidence>
<dbReference type="InterPro" id="IPR058627">
    <property type="entry name" value="MdtA-like_C"/>
</dbReference>
<protein>
    <submittedName>
        <fullName evidence="10">Membrane fusion protein, multidrug efflux system</fullName>
    </submittedName>
</protein>
<dbReference type="PANTHER" id="PTHR30469:SF16">
    <property type="entry name" value="HAE1 FAMILY EFFLUX PUMP MFP COMPONENT"/>
    <property type="match status" value="1"/>
</dbReference>
<feature type="domain" description="Multidrug resistance protein MdtA-like alpha-helical hairpin" evidence="6">
    <location>
        <begin position="89"/>
        <end position="150"/>
    </location>
</feature>
<dbReference type="EMBL" id="FOUI01000018">
    <property type="protein sequence ID" value="SFM84945.1"/>
    <property type="molecule type" value="Genomic_DNA"/>
</dbReference>
<gene>
    <name evidence="10" type="ORF">SAMN05216217_11845</name>
</gene>
<dbReference type="OrthoDB" id="9806939at2"/>
<dbReference type="GO" id="GO:0015562">
    <property type="term" value="F:efflux transmembrane transporter activity"/>
    <property type="evidence" value="ECO:0007669"/>
    <property type="project" value="TreeGrafter"/>
</dbReference>
<feature type="domain" description="Multidrug resistance protein MdtA-like barrel-sandwich hybrid" evidence="7">
    <location>
        <begin position="54"/>
        <end position="174"/>
    </location>
</feature>
<dbReference type="Pfam" id="PF25954">
    <property type="entry name" value="Beta-barrel_RND_2"/>
    <property type="match status" value="1"/>
</dbReference>
<organism evidence="10 11">
    <name type="scientific">Halopseudomonas yangmingensis</name>
    <dbReference type="NCBI Taxonomy" id="1720063"/>
    <lineage>
        <taxon>Bacteria</taxon>
        <taxon>Pseudomonadati</taxon>
        <taxon>Pseudomonadota</taxon>
        <taxon>Gammaproteobacteria</taxon>
        <taxon>Pseudomonadales</taxon>
        <taxon>Pseudomonadaceae</taxon>
        <taxon>Halopseudomonas</taxon>
    </lineage>
</organism>
<dbReference type="InterPro" id="IPR058624">
    <property type="entry name" value="MdtA-like_HH"/>
</dbReference>
<feature type="coiled-coil region" evidence="5">
    <location>
        <begin position="87"/>
        <end position="145"/>
    </location>
</feature>
<dbReference type="Proteomes" id="UP000243629">
    <property type="component" value="Unassembled WGS sequence"/>
</dbReference>
<evidence type="ECO:0000259" key="6">
    <source>
        <dbReference type="Pfam" id="PF25876"/>
    </source>
</evidence>
<dbReference type="InterPro" id="IPR006143">
    <property type="entry name" value="RND_pump_MFP"/>
</dbReference>
<dbReference type="InterPro" id="IPR058625">
    <property type="entry name" value="MdtA-like_BSH"/>
</dbReference>
<comment type="subcellular location">
    <subcellularLocation>
        <location evidence="1">Cell envelope</location>
    </subcellularLocation>
</comment>
<evidence type="ECO:0000259" key="8">
    <source>
        <dbReference type="Pfam" id="PF25954"/>
    </source>
</evidence>
<dbReference type="STRING" id="1720063.SAMN05216217_11845"/>
<dbReference type="Gene3D" id="1.10.287.470">
    <property type="entry name" value="Helix hairpin bin"/>
    <property type="match status" value="1"/>
</dbReference>
<dbReference type="NCBIfam" id="TIGR01730">
    <property type="entry name" value="RND_mfp"/>
    <property type="match status" value="1"/>
</dbReference>
<dbReference type="GO" id="GO:1990281">
    <property type="term" value="C:efflux pump complex"/>
    <property type="evidence" value="ECO:0007669"/>
    <property type="project" value="TreeGrafter"/>
</dbReference>
<evidence type="ECO:0000313" key="11">
    <source>
        <dbReference type="Proteomes" id="UP000243629"/>
    </source>
</evidence>
<dbReference type="FunFam" id="2.40.30.170:FF:000010">
    <property type="entry name" value="Efflux RND transporter periplasmic adaptor subunit"/>
    <property type="match status" value="1"/>
</dbReference>
<feature type="domain" description="Multidrug resistance protein MdtA-like C-terminal permuted SH3" evidence="9">
    <location>
        <begin position="265"/>
        <end position="326"/>
    </location>
</feature>
<name>A0A1I4U7Q9_9GAMM</name>
<evidence type="ECO:0000259" key="9">
    <source>
        <dbReference type="Pfam" id="PF25967"/>
    </source>
</evidence>
<dbReference type="InterPro" id="IPR058792">
    <property type="entry name" value="Beta-barrel_RND_2"/>
</dbReference>
<dbReference type="AlphaFoldDB" id="A0A1I4U7Q9"/>
<evidence type="ECO:0000256" key="2">
    <source>
        <dbReference type="ARBA" id="ARBA00009477"/>
    </source>
</evidence>
<proteinExistence type="inferred from homology"/>
<dbReference type="PANTHER" id="PTHR30469">
    <property type="entry name" value="MULTIDRUG RESISTANCE PROTEIN MDTA"/>
    <property type="match status" value="1"/>
</dbReference>
<accession>A0A1I4U7Q9</accession>
<comment type="similarity">
    <text evidence="2">Belongs to the membrane fusion protein (MFP) (TC 8.A.1) family.</text>
</comment>
<evidence type="ECO:0000259" key="7">
    <source>
        <dbReference type="Pfam" id="PF25917"/>
    </source>
</evidence>
<dbReference type="Pfam" id="PF25967">
    <property type="entry name" value="RND-MFP_C"/>
    <property type="match status" value="1"/>
</dbReference>
<dbReference type="RefSeq" id="WP_093478564.1">
    <property type="nucleotide sequence ID" value="NZ_FOUI01000018.1"/>
</dbReference>
<keyword evidence="4 5" id="KW-0175">Coiled coil</keyword>
<evidence type="ECO:0000256" key="3">
    <source>
        <dbReference type="ARBA" id="ARBA00022448"/>
    </source>
</evidence>
<dbReference type="Gene3D" id="2.40.50.100">
    <property type="match status" value="1"/>
</dbReference>
<keyword evidence="11" id="KW-1185">Reference proteome</keyword>
<sequence>MIAKSLCYPLILSLGLLLLPVQAQERLGVIVSTLESRALDTRVEAIGTLQANETAVVTSIISDVISRIHFTDGQRVAAGDLLVELNSREQQAQLEEARIASSDAERQLQRARQLVENRFVSDQELDDRQREAEIARARLRAAEARLADRQIRAPFDSVVGLREVSVGTLLTPGMAITRLHDDSRMKLDFSVPEALLHAMQPGLQIAAGTAAWPGEQFAGEISVVDTRVEQQTRSVRVRAMLDNADGRLRPGMLMSVRIATQPREALMLPEEALLPVGRRQFVMRLQAAETGLVVERVEVHTGMRLPGEVEILGGLQAGDQVVTHGAFRLRPGQPVSILQELKAGDSPADALSRAGRETGE</sequence>
<feature type="domain" description="CusB-like beta-barrel" evidence="8">
    <location>
        <begin position="187"/>
        <end position="261"/>
    </location>
</feature>
<reference evidence="11" key="1">
    <citation type="submission" date="2016-10" db="EMBL/GenBank/DDBJ databases">
        <authorList>
            <person name="Varghese N."/>
            <person name="Submissions S."/>
        </authorList>
    </citation>
    <scope>NUCLEOTIDE SEQUENCE [LARGE SCALE GENOMIC DNA]</scope>
    <source>
        <strain evidence="11">DSM 24213</strain>
    </source>
</reference>
<dbReference type="Pfam" id="PF25876">
    <property type="entry name" value="HH_MFP_RND"/>
    <property type="match status" value="1"/>
</dbReference>
<dbReference type="SUPFAM" id="SSF111369">
    <property type="entry name" value="HlyD-like secretion proteins"/>
    <property type="match status" value="1"/>
</dbReference>
<evidence type="ECO:0000256" key="4">
    <source>
        <dbReference type="ARBA" id="ARBA00023054"/>
    </source>
</evidence>
<evidence type="ECO:0000256" key="1">
    <source>
        <dbReference type="ARBA" id="ARBA00004196"/>
    </source>
</evidence>
<dbReference type="Gene3D" id="2.40.30.170">
    <property type="match status" value="1"/>
</dbReference>
<evidence type="ECO:0000313" key="10">
    <source>
        <dbReference type="EMBL" id="SFM84945.1"/>
    </source>
</evidence>
<dbReference type="Pfam" id="PF25917">
    <property type="entry name" value="BSH_RND"/>
    <property type="match status" value="1"/>
</dbReference>